<evidence type="ECO:0000313" key="3">
    <source>
        <dbReference type="EMBL" id="KAH3704817.1"/>
    </source>
</evidence>
<dbReference type="InterPro" id="IPR013783">
    <property type="entry name" value="Ig-like_fold"/>
</dbReference>
<dbReference type="Pfam" id="PF13927">
    <property type="entry name" value="Ig_3"/>
    <property type="match status" value="1"/>
</dbReference>
<dbReference type="PROSITE" id="PS50835">
    <property type="entry name" value="IG_LIKE"/>
    <property type="match status" value="2"/>
</dbReference>
<dbReference type="EMBL" id="JAIWYP010000015">
    <property type="protein sequence ID" value="KAH3704817.1"/>
    <property type="molecule type" value="Genomic_DNA"/>
</dbReference>
<feature type="domain" description="Ig-like" evidence="2">
    <location>
        <begin position="127"/>
        <end position="205"/>
    </location>
</feature>
<dbReference type="SMART" id="SM00409">
    <property type="entry name" value="IG"/>
    <property type="match status" value="2"/>
</dbReference>
<dbReference type="PANTHER" id="PTHR46013:SF4">
    <property type="entry name" value="B-CELL RECEPTOR CD22-RELATED"/>
    <property type="match status" value="1"/>
</dbReference>
<feature type="chain" id="PRO_5039236277" description="Ig-like domain-containing protein" evidence="1">
    <location>
        <begin position="19"/>
        <end position="250"/>
    </location>
</feature>
<reference evidence="3" key="2">
    <citation type="submission" date="2020-11" db="EMBL/GenBank/DDBJ databases">
        <authorList>
            <person name="McCartney M.A."/>
            <person name="Auch B."/>
            <person name="Kono T."/>
            <person name="Mallez S."/>
            <person name="Becker A."/>
            <person name="Gohl D.M."/>
            <person name="Silverstein K.A.T."/>
            <person name="Koren S."/>
            <person name="Bechman K.B."/>
            <person name="Herman A."/>
            <person name="Abrahante J.E."/>
            <person name="Garbe J."/>
        </authorList>
    </citation>
    <scope>NUCLEOTIDE SEQUENCE</scope>
    <source>
        <strain evidence="3">Duluth1</strain>
        <tissue evidence="3">Whole animal</tissue>
    </source>
</reference>
<sequence>MFLFIAMSLLCCVKVVECSTPKLMINPNFTMIYEGETAMLSCGRYSIADSIGRNSKQGFIWTKNGQEPIKSDGRFAIDQTLGAKLIISEMSLYDQFNVTCSAKFESNTTEISNVFTIKVANAVIIDPSRHEYILGEGEQMKNITCYSSRYPNSTYKWHKFVTNYTEVGNTSVLSLGTVDRHDNGKYVCAAEVTGCQCLSPPITVNVTYGPENLTLYPKNLSYVLTEGEPIVRHNMRCDVWSRIVDTVGLK</sequence>
<dbReference type="InterPro" id="IPR003599">
    <property type="entry name" value="Ig_sub"/>
</dbReference>
<dbReference type="InterPro" id="IPR007110">
    <property type="entry name" value="Ig-like_dom"/>
</dbReference>
<protein>
    <recommendedName>
        <fullName evidence="2">Ig-like domain-containing protein</fullName>
    </recommendedName>
</protein>
<evidence type="ECO:0000313" key="4">
    <source>
        <dbReference type="Proteomes" id="UP000828390"/>
    </source>
</evidence>
<organism evidence="3 4">
    <name type="scientific">Dreissena polymorpha</name>
    <name type="common">Zebra mussel</name>
    <name type="synonym">Mytilus polymorpha</name>
    <dbReference type="NCBI Taxonomy" id="45954"/>
    <lineage>
        <taxon>Eukaryota</taxon>
        <taxon>Metazoa</taxon>
        <taxon>Spiralia</taxon>
        <taxon>Lophotrochozoa</taxon>
        <taxon>Mollusca</taxon>
        <taxon>Bivalvia</taxon>
        <taxon>Autobranchia</taxon>
        <taxon>Heteroconchia</taxon>
        <taxon>Euheterodonta</taxon>
        <taxon>Imparidentia</taxon>
        <taxon>Neoheterodontei</taxon>
        <taxon>Myida</taxon>
        <taxon>Dreissenoidea</taxon>
        <taxon>Dreissenidae</taxon>
        <taxon>Dreissena</taxon>
    </lineage>
</organism>
<accession>A0A9D3YQC3</accession>
<feature type="signal peptide" evidence="1">
    <location>
        <begin position="1"/>
        <end position="18"/>
    </location>
</feature>
<reference evidence="3" key="1">
    <citation type="journal article" date="2019" name="bioRxiv">
        <title>The Genome of the Zebra Mussel, Dreissena polymorpha: A Resource for Invasive Species Research.</title>
        <authorList>
            <person name="McCartney M.A."/>
            <person name="Auch B."/>
            <person name="Kono T."/>
            <person name="Mallez S."/>
            <person name="Zhang Y."/>
            <person name="Obille A."/>
            <person name="Becker A."/>
            <person name="Abrahante J.E."/>
            <person name="Garbe J."/>
            <person name="Badalamenti J.P."/>
            <person name="Herman A."/>
            <person name="Mangelson H."/>
            <person name="Liachko I."/>
            <person name="Sullivan S."/>
            <person name="Sone E.D."/>
            <person name="Koren S."/>
            <person name="Silverstein K.A.T."/>
            <person name="Beckman K.B."/>
            <person name="Gohl D.M."/>
        </authorList>
    </citation>
    <scope>NUCLEOTIDE SEQUENCE</scope>
    <source>
        <strain evidence="3">Duluth1</strain>
        <tissue evidence="3">Whole animal</tissue>
    </source>
</reference>
<dbReference type="InterPro" id="IPR036179">
    <property type="entry name" value="Ig-like_dom_sf"/>
</dbReference>
<dbReference type="Gene3D" id="2.60.40.10">
    <property type="entry name" value="Immunoglobulins"/>
    <property type="match status" value="2"/>
</dbReference>
<dbReference type="PANTHER" id="PTHR46013">
    <property type="entry name" value="VASCULAR CELL ADHESION MOLECULE 1"/>
    <property type="match status" value="1"/>
</dbReference>
<comment type="caution">
    <text evidence="3">The sequence shown here is derived from an EMBL/GenBank/DDBJ whole genome shotgun (WGS) entry which is preliminary data.</text>
</comment>
<keyword evidence="1" id="KW-0732">Signal</keyword>
<dbReference type="SUPFAM" id="SSF48726">
    <property type="entry name" value="Immunoglobulin"/>
    <property type="match status" value="2"/>
</dbReference>
<evidence type="ECO:0000256" key="1">
    <source>
        <dbReference type="SAM" id="SignalP"/>
    </source>
</evidence>
<name>A0A9D3YQC3_DREPO</name>
<proteinExistence type="predicted"/>
<gene>
    <name evidence="3" type="ORF">DPMN_079878</name>
</gene>
<dbReference type="Proteomes" id="UP000828390">
    <property type="component" value="Unassembled WGS sequence"/>
</dbReference>
<keyword evidence="4" id="KW-1185">Reference proteome</keyword>
<evidence type="ECO:0000259" key="2">
    <source>
        <dbReference type="PROSITE" id="PS50835"/>
    </source>
</evidence>
<feature type="domain" description="Ig-like" evidence="2">
    <location>
        <begin position="21"/>
        <end position="112"/>
    </location>
</feature>
<dbReference type="AlphaFoldDB" id="A0A9D3YQC3"/>